<evidence type="ECO:0000259" key="1">
    <source>
        <dbReference type="Pfam" id="PF19289"/>
    </source>
</evidence>
<reference evidence="2" key="2">
    <citation type="journal article" date="2014" name="ISME J.">
        <title>Microbial stratification in low pH oxic and suboxic macroscopic growths along an acid mine drainage.</title>
        <authorList>
            <person name="Mendez-Garcia C."/>
            <person name="Mesa V."/>
            <person name="Sprenger R.R."/>
            <person name="Richter M."/>
            <person name="Diez M.S."/>
            <person name="Solano J."/>
            <person name="Bargiela R."/>
            <person name="Golyshina O.V."/>
            <person name="Manteca A."/>
            <person name="Ramos J.L."/>
            <person name="Gallego J.R."/>
            <person name="Llorente I."/>
            <person name="Martins Dos Santos V.A."/>
            <person name="Jensen O.N."/>
            <person name="Pelaez A.I."/>
            <person name="Sanchez J."/>
            <person name="Ferrer M."/>
        </authorList>
    </citation>
    <scope>NUCLEOTIDE SEQUENCE</scope>
</reference>
<comment type="caution">
    <text evidence="2">The sequence shown here is derived from an EMBL/GenBank/DDBJ whole genome shotgun (WGS) entry which is preliminary data.</text>
</comment>
<evidence type="ECO:0000313" key="2">
    <source>
        <dbReference type="EMBL" id="EQD47218.1"/>
    </source>
</evidence>
<name>T0ZRE9_9ZZZZ</name>
<feature type="non-terminal residue" evidence="2">
    <location>
        <position position="135"/>
    </location>
</feature>
<accession>T0ZRE9</accession>
<sequence>MARGLLQHFVGAISGPSQYRKASFLLGAAGQRVFPEFVRMSERPHIPKGLGSAPFDAEGAATLDRELVEQGVLRGYVLGSYSARRLGLKTTGNAGGIHNLLVAADGAAGAHSREALLRQMDRGLWVTELMGQGVN</sequence>
<dbReference type="Pfam" id="PF19289">
    <property type="entry name" value="PmbA_TldD_3rd"/>
    <property type="match status" value="1"/>
</dbReference>
<dbReference type="PANTHER" id="PTHR43421">
    <property type="entry name" value="METALLOPROTEASE PMBA"/>
    <property type="match status" value="1"/>
</dbReference>
<feature type="domain" description="Metalloprotease TldD/E C-terminal" evidence="1">
    <location>
        <begin position="2"/>
        <end position="135"/>
    </location>
</feature>
<dbReference type="InterPro" id="IPR036059">
    <property type="entry name" value="TldD/PmbA_sf"/>
</dbReference>
<dbReference type="InterPro" id="IPR045569">
    <property type="entry name" value="Metalloprtase-TldD/E_C"/>
</dbReference>
<dbReference type="PANTHER" id="PTHR43421:SF1">
    <property type="entry name" value="METALLOPROTEASE PMBA"/>
    <property type="match status" value="1"/>
</dbReference>
<reference evidence="2" key="1">
    <citation type="submission" date="2013-08" db="EMBL/GenBank/DDBJ databases">
        <authorList>
            <person name="Mendez C."/>
            <person name="Richter M."/>
            <person name="Ferrer M."/>
            <person name="Sanchez J."/>
        </authorList>
    </citation>
    <scope>NUCLEOTIDE SEQUENCE</scope>
</reference>
<dbReference type="GO" id="GO:0005829">
    <property type="term" value="C:cytosol"/>
    <property type="evidence" value="ECO:0007669"/>
    <property type="project" value="TreeGrafter"/>
</dbReference>
<dbReference type="EMBL" id="AUZZ01006139">
    <property type="protein sequence ID" value="EQD47218.1"/>
    <property type="molecule type" value="Genomic_DNA"/>
</dbReference>
<dbReference type="GO" id="GO:0006508">
    <property type="term" value="P:proteolysis"/>
    <property type="evidence" value="ECO:0007669"/>
    <property type="project" value="InterPro"/>
</dbReference>
<proteinExistence type="predicted"/>
<dbReference type="AlphaFoldDB" id="T0ZRE9"/>
<dbReference type="GO" id="GO:0008237">
    <property type="term" value="F:metallopeptidase activity"/>
    <property type="evidence" value="ECO:0007669"/>
    <property type="project" value="InterPro"/>
</dbReference>
<dbReference type="InterPro" id="IPR047657">
    <property type="entry name" value="PmbA"/>
</dbReference>
<organism evidence="2">
    <name type="scientific">mine drainage metagenome</name>
    <dbReference type="NCBI Taxonomy" id="410659"/>
    <lineage>
        <taxon>unclassified sequences</taxon>
        <taxon>metagenomes</taxon>
        <taxon>ecological metagenomes</taxon>
    </lineage>
</organism>
<gene>
    <name evidence="2" type="ORF">B2A_08517</name>
</gene>
<dbReference type="SUPFAM" id="SSF111283">
    <property type="entry name" value="Putative modulator of DNA gyrase, PmbA/TldD"/>
    <property type="match status" value="1"/>
</dbReference>
<protein>
    <submittedName>
        <fullName evidence="2">PmbA protein</fullName>
    </submittedName>
</protein>